<evidence type="ECO:0000313" key="3">
    <source>
        <dbReference type="Proteomes" id="UP000235005"/>
    </source>
</evidence>
<name>A0A2N5WZU3_9GAMM</name>
<evidence type="ECO:0000256" key="1">
    <source>
        <dbReference type="SAM" id="MobiDB-lite"/>
    </source>
</evidence>
<dbReference type="InterPro" id="IPR026331">
    <property type="entry name" value="PFL_4710"/>
</dbReference>
<protein>
    <submittedName>
        <fullName evidence="2">TIGR03756 family integrating conjugative element protein</fullName>
    </submittedName>
</protein>
<dbReference type="Pfam" id="PF06834">
    <property type="entry name" value="TraU"/>
    <property type="match status" value="1"/>
</dbReference>
<gene>
    <name evidence="2" type="ORF">C0039_15220</name>
</gene>
<accession>A0A2N5WZU3</accession>
<evidence type="ECO:0000313" key="2">
    <source>
        <dbReference type="EMBL" id="PLW67769.1"/>
    </source>
</evidence>
<dbReference type="InterPro" id="IPR009649">
    <property type="entry name" value="TraU"/>
</dbReference>
<dbReference type="Proteomes" id="UP000235005">
    <property type="component" value="Unassembled WGS sequence"/>
</dbReference>
<proteinExistence type="predicted"/>
<dbReference type="AlphaFoldDB" id="A0A2N5WZU3"/>
<reference evidence="2 3" key="1">
    <citation type="submission" date="2018-01" db="EMBL/GenBank/DDBJ databases">
        <title>The draft genome sequence of Halioglobus lutimaris HF004.</title>
        <authorList>
            <person name="Du Z.-J."/>
            <person name="Shi M.-J."/>
        </authorList>
    </citation>
    <scope>NUCLEOTIDE SEQUENCE [LARGE SCALE GENOMIC DNA]</scope>
    <source>
        <strain evidence="2 3">HF004</strain>
    </source>
</reference>
<sequence>MSSMWCTASSMWLQLSTRSRGTAMRAKMAKGFAGVLLLLSLHMPIGQADTATITTGEIMSEAIDLACLDYQVVGGCVWMTCTTAGCDFDFSIKVSHRIPEAVVNAYPILGQSPWPESQGAVSPTSFAEEGGASEEGGLTNREQALKFKNAEVFGSPGTLGYHLAAGGGGSIPFCKPLTWPLVPYFISTLDPNWRDPVVETPWTMANLLTSVRAGTSVFAGLYPRIGFVRQGHDYKASLVGAKRAAHFVRQDHQPHVYTPLDFWYSPEQGQWPPSQSTDYLWQQLVPSVMSCRVLPDINDTASITDPYRSRVNAVNGNAWQLWRTYTCCEQEGAVLIFHF</sequence>
<dbReference type="EMBL" id="PKUS01000023">
    <property type="protein sequence ID" value="PLW67769.1"/>
    <property type="molecule type" value="Genomic_DNA"/>
</dbReference>
<dbReference type="OrthoDB" id="8435546at2"/>
<feature type="region of interest" description="Disordered" evidence="1">
    <location>
        <begin position="115"/>
        <end position="135"/>
    </location>
</feature>
<keyword evidence="3" id="KW-1185">Reference proteome</keyword>
<organism evidence="2 3">
    <name type="scientific">Pseudohalioglobus lutimaris</name>
    <dbReference type="NCBI Taxonomy" id="1737061"/>
    <lineage>
        <taxon>Bacteria</taxon>
        <taxon>Pseudomonadati</taxon>
        <taxon>Pseudomonadota</taxon>
        <taxon>Gammaproteobacteria</taxon>
        <taxon>Cellvibrionales</taxon>
        <taxon>Halieaceae</taxon>
        <taxon>Pseudohalioglobus</taxon>
    </lineage>
</organism>
<comment type="caution">
    <text evidence="2">The sequence shown here is derived from an EMBL/GenBank/DDBJ whole genome shotgun (WGS) entry which is preliminary data.</text>
</comment>
<dbReference type="NCBIfam" id="TIGR03756">
    <property type="entry name" value="conj_TIGR03756"/>
    <property type="match status" value="1"/>
</dbReference>